<protein>
    <submittedName>
        <fullName evidence="10">MFS transporter</fullName>
    </submittedName>
</protein>
<dbReference type="FunFam" id="1.20.1720.10:FF:000004">
    <property type="entry name" value="EmrB/QacA family drug resistance transporter"/>
    <property type="match status" value="1"/>
</dbReference>
<dbReference type="SUPFAM" id="SSF103473">
    <property type="entry name" value="MFS general substrate transporter"/>
    <property type="match status" value="1"/>
</dbReference>
<evidence type="ECO:0000313" key="10">
    <source>
        <dbReference type="EMBL" id="GGO88320.1"/>
    </source>
</evidence>
<dbReference type="RefSeq" id="WP_229698417.1">
    <property type="nucleotide sequence ID" value="NZ_BMMS01000011.1"/>
</dbReference>
<sequence>MLTMALAAVDTTIVSTAVPQIVSDLGGFTVFSWVFSAYLLAQTVTIPVYGKLADLYGRKPVLVAGTLIFLLGSALCAAAWDMPSLIVFRAVQGLGAGSIQATVLTVAADLYPLKERGRIQAALSTVWGVAAVGGPSVGGAFAAYATWRWIFLINLPLGAVALALIARHLHERVDRGRIRIDWLGAGLMLGAGVTLILALVQGGTAWPWLSLPSMGLLGAAVLLTAATVAVERRAPEPVMPPWIWTRRVLAGVNLSGLCIGVIMIGPSVFLPVYAQEVLGLGPIAAGLVMATMTMSWPVAAAFCNRAYLRIGFRDTGLVGAAVACAAVVWVLLLPYRPPLWHVVGATLLLGAGMGLFSPSMVIGAQQTVGQWQRGTVTAAVVFSRYLGQSVGAALLGAISNAALRGRLDDAPAALRGQLPDRIDDIGRGLGPESHLSPAAADYLRHALDTATHHVYLGVAAGCGAAVLLLALVLPRKFPTPAPNETGAVPD</sequence>
<feature type="transmembrane region" description="Helical" evidence="8">
    <location>
        <begin position="149"/>
        <end position="170"/>
    </location>
</feature>
<feature type="transmembrane region" description="Helical" evidence="8">
    <location>
        <begin position="315"/>
        <end position="333"/>
    </location>
</feature>
<dbReference type="Proteomes" id="UP000641932">
    <property type="component" value="Unassembled WGS sequence"/>
</dbReference>
<comment type="subcellular location">
    <subcellularLocation>
        <location evidence="1">Cell membrane</location>
        <topology evidence="1">Multi-pass membrane protein</topology>
    </subcellularLocation>
</comment>
<dbReference type="PANTHER" id="PTHR23501">
    <property type="entry name" value="MAJOR FACILITATOR SUPERFAMILY"/>
    <property type="match status" value="1"/>
</dbReference>
<comment type="caution">
    <text evidence="10">The sequence shown here is derived from an EMBL/GenBank/DDBJ whole genome shotgun (WGS) entry which is preliminary data.</text>
</comment>
<evidence type="ECO:0000256" key="8">
    <source>
        <dbReference type="SAM" id="Phobius"/>
    </source>
</evidence>
<keyword evidence="4" id="KW-1003">Cell membrane</keyword>
<feature type="transmembrane region" description="Helical" evidence="8">
    <location>
        <begin position="454"/>
        <end position="473"/>
    </location>
</feature>
<dbReference type="InterPro" id="IPR011701">
    <property type="entry name" value="MFS"/>
</dbReference>
<dbReference type="PROSITE" id="PS50850">
    <property type="entry name" value="MFS"/>
    <property type="match status" value="1"/>
</dbReference>
<name>A0A918DYK9_9ACTN</name>
<dbReference type="Pfam" id="PF07690">
    <property type="entry name" value="MFS_1"/>
    <property type="match status" value="2"/>
</dbReference>
<reference evidence="10" key="1">
    <citation type="journal article" date="2014" name="Int. J. Syst. Evol. Microbiol.">
        <title>Complete genome sequence of Corynebacterium casei LMG S-19264T (=DSM 44701T), isolated from a smear-ripened cheese.</title>
        <authorList>
            <consortium name="US DOE Joint Genome Institute (JGI-PGF)"/>
            <person name="Walter F."/>
            <person name="Albersmeier A."/>
            <person name="Kalinowski J."/>
            <person name="Ruckert C."/>
        </authorList>
    </citation>
    <scope>NUCLEOTIDE SEQUENCE</scope>
    <source>
        <strain evidence="10">CGMCC 4.7201</strain>
    </source>
</reference>
<feature type="transmembrane region" description="Helical" evidence="8">
    <location>
        <begin position="61"/>
        <end position="80"/>
    </location>
</feature>
<dbReference type="Gene3D" id="1.20.1250.20">
    <property type="entry name" value="MFS general substrate transporter like domains"/>
    <property type="match status" value="1"/>
</dbReference>
<feature type="transmembrane region" description="Helical" evidence="8">
    <location>
        <begin position="206"/>
        <end position="230"/>
    </location>
</feature>
<feature type="domain" description="Major facilitator superfamily (MFS) profile" evidence="9">
    <location>
        <begin position="1"/>
        <end position="477"/>
    </location>
</feature>
<feature type="transmembrane region" description="Helical" evidence="8">
    <location>
        <begin position="86"/>
        <end position="111"/>
    </location>
</feature>
<proteinExistence type="inferred from homology"/>
<evidence type="ECO:0000256" key="4">
    <source>
        <dbReference type="ARBA" id="ARBA00022475"/>
    </source>
</evidence>
<organism evidence="10 11">
    <name type="scientific">Wenjunlia tyrosinilytica</name>
    <dbReference type="NCBI Taxonomy" id="1544741"/>
    <lineage>
        <taxon>Bacteria</taxon>
        <taxon>Bacillati</taxon>
        <taxon>Actinomycetota</taxon>
        <taxon>Actinomycetes</taxon>
        <taxon>Kitasatosporales</taxon>
        <taxon>Streptomycetaceae</taxon>
        <taxon>Wenjunlia</taxon>
    </lineage>
</organism>
<feature type="transmembrane region" description="Helical" evidence="8">
    <location>
        <begin position="339"/>
        <end position="356"/>
    </location>
</feature>
<evidence type="ECO:0000259" key="9">
    <source>
        <dbReference type="PROSITE" id="PS50850"/>
    </source>
</evidence>
<accession>A0A918DYK9</accession>
<keyword evidence="3" id="KW-0813">Transport</keyword>
<comment type="similarity">
    <text evidence="2">Belongs to the major facilitator superfamily. TCR/Tet family.</text>
</comment>
<keyword evidence="6 8" id="KW-1133">Transmembrane helix</keyword>
<feature type="transmembrane region" description="Helical" evidence="8">
    <location>
        <begin position="251"/>
        <end position="274"/>
    </location>
</feature>
<evidence type="ECO:0000256" key="6">
    <source>
        <dbReference type="ARBA" id="ARBA00022989"/>
    </source>
</evidence>
<evidence type="ECO:0000256" key="3">
    <source>
        <dbReference type="ARBA" id="ARBA00022448"/>
    </source>
</evidence>
<feature type="transmembrane region" description="Helical" evidence="8">
    <location>
        <begin position="26"/>
        <end position="49"/>
    </location>
</feature>
<keyword evidence="11" id="KW-1185">Reference proteome</keyword>
<dbReference type="InterPro" id="IPR020846">
    <property type="entry name" value="MFS_dom"/>
</dbReference>
<keyword evidence="7 8" id="KW-0472">Membrane</keyword>
<evidence type="ECO:0000256" key="7">
    <source>
        <dbReference type="ARBA" id="ARBA00023136"/>
    </source>
</evidence>
<evidence type="ECO:0000256" key="2">
    <source>
        <dbReference type="ARBA" id="ARBA00007520"/>
    </source>
</evidence>
<dbReference type="Gene3D" id="1.20.1720.10">
    <property type="entry name" value="Multidrug resistance protein D"/>
    <property type="match status" value="1"/>
</dbReference>
<feature type="transmembrane region" description="Helical" evidence="8">
    <location>
        <begin position="280"/>
        <end position="303"/>
    </location>
</feature>
<feature type="transmembrane region" description="Helical" evidence="8">
    <location>
        <begin position="182"/>
        <end position="200"/>
    </location>
</feature>
<dbReference type="PANTHER" id="PTHR23501:SF197">
    <property type="entry name" value="COMD"/>
    <property type="match status" value="1"/>
</dbReference>
<dbReference type="GO" id="GO:0022857">
    <property type="term" value="F:transmembrane transporter activity"/>
    <property type="evidence" value="ECO:0007669"/>
    <property type="project" value="InterPro"/>
</dbReference>
<gene>
    <name evidence="10" type="ORF">GCM10012280_28850</name>
</gene>
<keyword evidence="5 8" id="KW-0812">Transmembrane</keyword>
<dbReference type="EMBL" id="BMMS01000011">
    <property type="protein sequence ID" value="GGO88320.1"/>
    <property type="molecule type" value="Genomic_DNA"/>
</dbReference>
<evidence type="ECO:0000256" key="1">
    <source>
        <dbReference type="ARBA" id="ARBA00004651"/>
    </source>
</evidence>
<dbReference type="AlphaFoldDB" id="A0A918DYK9"/>
<feature type="transmembrane region" description="Helical" evidence="8">
    <location>
        <begin position="123"/>
        <end position="143"/>
    </location>
</feature>
<evidence type="ECO:0000313" key="11">
    <source>
        <dbReference type="Proteomes" id="UP000641932"/>
    </source>
</evidence>
<dbReference type="InterPro" id="IPR036259">
    <property type="entry name" value="MFS_trans_sf"/>
</dbReference>
<reference evidence="10" key="2">
    <citation type="submission" date="2020-09" db="EMBL/GenBank/DDBJ databases">
        <authorList>
            <person name="Sun Q."/>
            <person name="Zhou Y."/>
        </authorList>
    </citation>
    <scope>NUCLEOTIDE SEQUENCE</scope>
    <source>
        <strain evidence="10">CGMCC 4.7201</strain>
    </source>
</reference>
<dbReference type="GO" id="GO:0005886">
    <property type="term" value="C:plasma membrane"/>
    <property type="evidence" value="ECO:0007669"/>
    <property type="project" value="UniProtKB-SubCell"/>
</dbReference>
<dbReference type="CDD" id="cd17502">
    <property type="entry name" value="MFS_Azr1_MDR_like"/>
    <property type="match status" value="1"/>
</dbReference>
<evidence type="ECO:0000256" key="5">
    <source>
        <dbReference type="ARBA" id="ARBA00022692"/>
    </source>
</evidence>